<organism evidence="1">
    <name type="scientific">Cyanobacterium aponinum AL20115</name>
    <dbReference type="NCBI Taxonomy" id="3090662"/>
    <lineage>
        <taxon>Bacteria</taxon>
        <taxon>Bacillati</taxon>
        <taxon>Cyanobacteriota</taxon>
        <taxon>Cyanophyceae</taxon>
        <taxon>Oscillatoriophycideae</taxon>
        <taxon>Chroococcales</taxon>
        <taxon>Geminocystaceae</taxon>
        <taxon>Cyanobacterium</taxon>
    </lineage>
</organism>
<sequence length="164" mass="19303">MNKSTTLLWDNLYENGYEKQKNLLDKILKPEREQLKLLLENLHDSGYEISFQRKKDEDKINKGTLRITKRVEDENIHCGYINQHALDENSLFGYCLGFKSDKCPDNFSNQIYGFSQDNELYPITIEGSDQGWYLVEGKRKDDKDKRYVLITSIELAHKIFNLSK</sequence>
<dbReference type="EMBL" id="CP138348">
    <property type="protein sequence ID" value="WPF87921.1"/>
    <property type="molecule type" value="Genomic_DNA"/>
</dbReference>
<dbReference type="AlphaFoldDB" id="A0AAF0Z9B9"/>
<evidence type="ECO:0000313" key="1">
    <source>
        <dbReference type="EMBL" id="WPF87921.1"/>
    </source>
</evidence>
<dbReference type="RefSeq" id="WP_320001257.1">
    <property type="nucleotide sequence ID" value="NZ_CP138348.1"/>
</dbReference>
<protein>
    <submittedName>
        <fullName evidence="1">Uncharacterized protein</fullName>
    </submittedName>
</protein>
<reference evidence="1" key="1">
    <citation type="submission" date="2023-11" db="EMBL/GenBank/DDBJ databases">
        <title>Genome sequence of Cyanobacterium aponinum BCRC AL20115.</title>
        <authorList>
            <person name="Chang H.-Y."/>
            <person name="Lin K.-M."/>
            <person name="Hsueh H.-T."/>
            <person name="Chu H.-A."/>
            <person name="Kuo C.-H."/>
        </authorList>
    </citation>
    <scope>NUCLEOTIDE SEQUENCE</scope>
    <source>
        <strain evidence="1">AL20115</strain>
    </source>
</reference>
<accession>A0AAF0Z9B9</accession>
<proteinExistence type="predicted"/>
<name>A0AAF0Z9B9_9CHRO</name>
<gene>
    <name evidence="1" type="ORF">SAY89_14115</name>
</gene>